<evidence type="ECO:0000313" key="1">
    <source>
        <dbReference type="EMBL" id="GAA1767360.1"/>
    </source>
</evidence>
<gene>
    <name evidence="1" type="ORF">GCM10009681_43060</name>
</gene>
<dbReference type="InterPro" id="IPR023393">
    <property type="entry name" value="START-like_dom_sf"/>
</dbReference>
<comment type="caution">
    <text evidence="1">The sequence shown here is derived from an EMBL/GenBank/DDBJ whole genome shotgun (WGS) entry which is preliminary data.</text>
</comment>
<organism evidence="1 2">
    <name type="scientific">Luedemannella helvata</name>
    <dbReference type="NCBI Taxonomy" id="349315"/>
    <lineage>
        <taxon>Bacteria</taxon>
        <taxon>Bacillati</taxon>
        <taxon>Actinomycetota</taxon>
        <taxon>Actinomycetes</taxon>
        <taxon>Micromonosporales</taxon>
        <taxon>Micromonosporaceae</taxon>
        <taxon>Luedemannella</taxon>
    </lineage>
</organism>
<dbReference type="Gene3D" id="3.30.530.20">
    <property type="match status" value="1"/>
</dbReference>
<keyword evidence="2" id="KW-1185">Reference proteome</keyword>
<dbReference type="SUPFAM" id="SSF55961">
    <property type="entry name" value="Bet v1-like"/>
    <property type="match status" value="1"/>
</dbReference>
<name>A0ABN2KWY0_9ACTN</name>
<evidence type="ECO:0008006" key="3">
    <source>
        <dbReference type="Google" id="ProtNLM"/>
    </source>
</evidence>
<accession>A0ABN2KWY0</accession>
<evidence type="ECO:0000313" key="2">
    <source>
        <dbReference type="Proteomes" id="UP001500655"/>
    </source>
</evidence>
<reference evidence="1 2" key="1">
    <citation type="journal article" date="2019" name="Int. J. Syst. Evol. Microbiol.">
        <title>The Global Catalogue of Microorganisms (GCM) 10K type strain sequencing project: providing services to taxonomists for standard genome sequencing and annotation.</title>
        <authorList>
            <consortium name="The Broad Institute Genomics Platform"/>
            <consortium name="The Broad Institute Genome Sequencing Center for Infectious Disease"/>
            <person name="Wu L."/>
            <person name="Ma J."/>
        </authorList>
    </citation>
    <scope>NUCLEOTIDE SEQUENCE [LARGE SCALE GENOMIC DNA]</scope>
    <source>
        <strain evidence="1 2">JCM 13249</strain>
    </source>
</reference>
<sequence>MIAERESGNYALLKYTEPNGDRRLVVSYVIEETASQDVYRAFTDPDVAARWCDVMSPGDGGGLTLLLPDAPGPLSLVRARPMDQLEFAVPHAGGGPSTVIFSIAPAERQTVLVASHRHLPVEHEQLWSAFWCGPMFLRLGDLLRHGGAAARPTIVQVR</sequence>
<dbReference type="RefSeq" id="WP_344084947.1">
    <property type="nucleotide sequence ID" value="NZ_BAAALS010000023.1"/>
</dbReference>
<dbReference type="EMBL" id="BAAALS010000023">
    <property type="protein sequence ID" value="GAA1767360.1"/>
    <property type="molecule type" value="Genomic_DNA"/>
</dbReference>
<protein>
    <recommendedName>
        <fullName evidence="3">SRPBCC domain-containing protein</fullName>
    </recommendedName>
</protein>
<proteinExistence type="predicted"/>
<dbReference type="Proteomes" id="UP001500655">
    <property type="component" value="Unassembled WGS sequence"/>
</dbReference>